<proteinExistence type="predicted"/>
<keyword evidence="1" id="KW-0812">Transmembrane</keyword>
<evidence type="ECO:0000313" key="2">
    <source>
        <dbReference type="EMBL" id="GAA0158457.1"/>
    </source>
</evidence>
<comment type="caution">
    <text evidence="2">The sequence shown here is derived from an EMBL/GenBank/DDBJ whole genome shotgun (WGS) entry which is preliminary data.</text>
</comment>
<protein>
    <submittedName>
        <fullName evidence="2">Uncharacterized protein</fullName>
    </submittedName>
</protein>
<organism evidence="2 3">
    <name type="scientific">Lithospermum erythrorhizon</name>
    <name type="common">Purple gromwell</name>
    <name type="synonym">Lithospermum officinale var. erythrorhizon</name>
    <dbReference type="NCBI Taxonomy" id="34254"/>
    <lineage>
        <taxon>Eukaryota</taxon>
        <taxon>Viridiplantae</taxon>
        <taxon>Streptophyta</taxon>
        <taxon>Embryophyta</taxon>
        <taxon>Tracheophyta</taxon>
        <taxon>Spermatophyta</taxon>
        <taxon>Magnoliopsida</taxon>
        <taxon>eudicotyledons</taxon>
        <taxon>Gunneridae</taxon>
        <taxon>Pentapetalae</taxon>
        <taxon>asterids</taxon>
        <taxon>lamiids</taxon>
        <taxon>Boraginales</taxon>
        <taxon>Boraginaceae</taxon>
        <taxon>Boraginoideae</taxon>
        <taxon>Lithospermeae</taxon>
        <taxon>Lithospermum</taxon>
    </lineage>
</organism>
<gene>
    <name evidence="2" type="ORF">LIER_38657</name>
</gene>
<evidence type="ECO:0000313" key="3">
    <source>
        <dbReference type="Proteomes" id="UP001454036"/>
    </source>
</evidence>
<dbReference type="EMBL" id="BAABME010019823">
    <property type="protein sequence ID" value="GAA0158457.1"/>
    <property type="molecule type" value="Genomic_DNA"/>
</dbReference>
<keyword evidence="1" id="KW-1133">Transmembrane helix</keyword>
<accession>A0AAV3Q8C6</accession>
<feature type="transmembrane region" description="Helical" evidence="1">
    <location>
        <begin position="48"/>
        <end position="76"/>
    </location>
</feature>
<reference evidence="2 3" key="1">
    <citation type="submission" date="2024-01" db="EMBL/GenBank/DDBJ databases">
        <title>The complete chloroplast genome sequence of Lithospermum erythrorhizon: insights into the phylogenetic relationship among Boraginaceae species and the maternal lineages of purple gromwells.</title>
        <authorList>
            <person name="Okada T."/>
            <person name="Watanabe K."/>
        </authorList>
    </citation>
    <scope>NUCLEOTIDE SEQUENCE [LARGE SCALE GENOMIC DNA]</scope>
</reference>
<name>A0AAV3Q8C6_LITER</name>
<dbReference type="AlphaFoldDB" id="A0AAV3Q8C6"/>
<evidence type="ECO:0000256" key="1">
    <source>
        <dbReference type="SAM" id="Phobius"/>
    </source>
</evidence>
<dbReference type="Proteomes" id="UP001454036">
    <property type="component" value="Unassembled WGS sequence"/>
</dbReference>
<keyword evidence="3" id="KW-1185">Reference proteome</keyword>
<sequence>MIQFIVEYWRDGEEPINMRKLMSLSEADWVAKDGASSRTIFILEPCRLALGVGGIVHSSLLCFSSLLICSLLHALVKVMNLPWGLDSLLI</sequence>
<keyword evidence="1" id="KW-0472">Membrane</keyword>